<evidence type="ECO:0000256" key="3">
    <source>
        <dbReference type="PROSITE-ProRule" id="PRU01191"/>
    </source>
</evidence>
<comment type="similarity">
    <text evidence="3">Belongs to the GRAS family.</text>
</comment>
<dbReference type="PROSITE" id="PS50985">
    <property type="entry name" value="GRAS"/>
    <property type="match status" value="1"/>
</dbReference>
<reference evidence="4 5" key="1">
    <citation type="submission" date="2017-09" db="EMBL/GenBank/DDBJ databases">
        <authorList>
            <consortium name="International Durum Wheat Genome Sequencing Consortium (IDWGSC)"/>
            <person name="Milanesi L."/>
        </authorList>
    </citation>
    <scope>NUCLEOTIDE SEQUENCE [LARGE SCALE GENOMIC DNA]</scope>
    <source>
        <strain evidence="5">cv. Svevo</strain>
    </source>
</reference>
<dbReference type="AlphaFoldDB" id="A0A9R1RX19"/>
<organism evidence="4 5">
    <name type="scientific">Triticum turgidum subsp. durum</name>
    <name type="common">Durum wheat</name>
    <name type="synonym">Triticum durum</name>
    <dbReference type="NCBI Taxonomy" id="4567"/>
    <lineage>
        <taxon>Eukaryota</taxon>
        <taxon>Viridiplantae</taxon>
        <taxon>Streptophyta</taxon>
        <taxon>Embryophyta</taxon>
        <taxon>Tracheophyta</taxon>
        <taxon>Spermatophyta</taxon>
        <taxon>Magnoliopsida</taxon>
        <taxon>Liliopsida</taxon>
        <taxon>Poales</taxon>
        <taxon>Poaceae</taxon>
        <taxon>BOP clade</taxon>
        <taxon>Pooideae</taxon>
        <taxon>Triticodae</taxon>
        <taxon>Triticeae</taxon>
        <taxon>Triticinae</taxon>
        <taxon>Triticum</taxon>
    </lineage>
</organism>
<evidence type="ECO:0000313" key="5">
    <source>
        <dbReference type="Proteomes" id="UP000324705"/>
    </source>
</evidence>
<feature type="region of interest" description="SAW" evidence="3">
    <location>
        <begin position="30"/>
        <end position="105"/>
    </location>
</feature>
<protein>
    <submittedName>
        <fullName evidence="4">Uncharacterized protein</fullName>
    </submittedName>
</protein>
<sequence>MLDKTTPRDNETRLILERDIYKYEILNVIACEGSERIERPESYKEWKVRSLRARFEQLPLNPTIVNGIQHIVRQIYHKDLFVDEEGQFLVLGWKGRIVYALSTWKPSESNNEGTADI</sequence>
<dbReference type="Gramene" id="TRITD3Bv1G022110.1">
    <property type="protein sequence ID" value="TRITD3Bv1G022110.1"/>
    <property type="gene ID" value="TRITD3Bv1G022110"/>
</dbReference>
<dbReference type="OMA" id="FECWKGR"/>
<dbReference type="Proteomes" id="UP000324705">
    <property type="component" value="Chromosome 3B"/>
</dbReference>
<name>A0A9R1RX19_TRITD</name>
<evidence type="ECO:0000313" key="4">
    <source>
        <dbReference type="EMBL" id="VAH72257.1"/>
    </source>
</evidence>
<keyword evidence="5" id="KW-1185">Reference proteome</keyword>
<evidence type="ECO:0000256" key="1">
    <source>
        <dbReference type="ARBA" id="ARBA00023015"/>
    </source>
</evidence>
<keyword evidence="2" id="KW-0804">Transcription</keyword>
<proteinExistence type="inferred from homology"/>
<dbReference type="EMBL" id="LT934116">
    <property type="protein sequence ID" value="VAH72257.1"/>
    <property type="molecule type" value="Genomic_DNA"/>
</dbReference>
<keyword evidence="1" id="KW-0805">Transcription regulation</keyword>
<comment type="caution">
    <text evidence="3">Lacks conserved residue(s) required for the propagation of feature annotation.</text>
</comment>
<gene>
    <name evidence="4" type="ORF">TRITD_3Bv1G022110</name>
</gene>
<accession>A0A9R1RX19</accession>
<dbReference type="PANTHER" id="PTHR31636">
    <property type="entry name" value="OSJNBA0084A10.13 PROTEIN-RELATED"/>
    <property type="match status" value="1"/>
</dbReference>
<dbReference type="InterPro" id="IPR005202">
    <property type="entry name" value="TF_GRAS"/>
</dbReference>
<dbReference type="Pfam" id="PF03514">
    <property type="entry name" value="GRAS"/>
    <property type="match status" value="1"/>
</dbReference>
<evidence type="ECO:0000256" key="2">
    <source>
        <dbReference type="ARBA" id="ARBA00023163"/>
    </source>
</evidence>